<evidence type="ECO:0000256" key="1">
    <source>
        <dbReference type="ARBA" id="ARBA00004167"/>
    </source>
</evidence>
<organism evidence="5 6">
    <name type="scientific">Ditylenchus dipsaci</name>
    <dbReference type="NCBI Taxonomy" id="166011"/>
    <lineage>
        <taxon>Eukaryota</taxon>
        <taxon>Metazoa</taxon>
        <taxon>Ecdysozoa</taxon>
        <taxon>Nematoda</taxon>
        <taxon>Chromadorea</taxon>
        <taxon>Rhabditida</taxon>
        <taxon>Tylenchina</taxon>
        <taxon>Tylenchomorpha</taxon>
        <taxon>Sphaerularioidea</taxon>
        <taxon>Anguinidae</taxon>
        <taxon>Anguininae</taxon>
        <taxon>Ditylenchus</taxon>
    </lineage>
</organism>
<dbReference type="SUPFAM" id="SSF56112">
    <property type="entry name" value="Protein kinase-like (PK-like)"/>
    <property type="match status" value="1"/>
</dbReference>
<name>A0A915CS59_9BILA</name>
<feature type="compositionally biased region" description="Basic and acidic residues" evidence="3">
    <location>
        <begin position="86"/>
        <end position="97"/>
    </location>
</feature>
<feature type="compositionally biased region" description="Basic and acidic residues" evidence="3">
    <location>
        <begin position="120"/>
        <end position="135"/>
    </location>
</feature>
<dbReference type="Pfam" id="PF07714">
    <property type="entry name" value="PK_Tyr_Ser-Thr"/>
    <property type="match status" value="1"/>
</dbReference>
<feature type="compositionally biased region" description="Basic residues" evidence="3">
    <location>
        <begin position="75"/>
        <end position="85"/>
    </location>
</feature>
<keyword evidence="2" id="KW-0547">Nucleotide-binding</keyword>
<dbReference type="InterPro" id="IPR000719">
    <property type="entry name" value="Prot_kinase_dom"/>
</dbReference>
<dbReference type="InterPro" id="IPR001245">
    <property type="entry name" value="Ser-Thr/Tyr_kinase_cat_dom"/>
</dbReference>
<dbReference type="PANTHER" id="PTHR24416:SF617">
    <property type="entry name" value="RET ONCOGENE, ISOFORM A"/>
    <property type="match status" value="1"/>
</dbReference>
<dbReference type="GO" id="GO:0005886">
    <property type="term" value="C:plasma membrane"/>
    <property type="evidence" value="ECO:0007669"/>
    <property type="project" value="TreeGrafter"/>
</dbReference>
<dbReference type="GO" id="GO:0007169">
    <property type="term" value="P:cell surface receptor protein tyrosine kinase signaling pathway"/>
    <property type="evidence" value="ECO:0007669"/>
    <property type="project" value="TreeGrafter"/>
</dbReference>
<evidence type="ECO:0000256" key="2">
    <source>
        <dbReference type="PROSITE-ProRule" id="PRU10141"/>
    </source>
</evidence>
<keyword evidence="2" id="KW-0067">ATP-binding</keyword>
<dbReference type="GO" id="GO:0043235">
    <property type="term" value="C:receptor complex"/>
    <property type="evidence" value="ECO:0007669"/>
    <property type="project" value="TreeGrafter"/>
</dbReference>
<dbReference type="InterPro" id="IPR050122">
    <property type="entry name" value="RTK"/>
</dbReference>
<dbReference type="PROSITE" id="PS50011">
    <property type="entry name" value="PROTEIN_KINASE_DOM"/>
    <property type="match status" value="1"/>
</dbReference>
<accession>A0A915CS59</accession>
<proteinExistence type="predicted"/>
<feature type="domain" description="Protein kinase" evidence="4">
    <location>
        <begin position="255"/>
        <end position="592"/>
    </location>
</feature>
<keyword evidence="5" id="KW-1185">Reference proteome</keyword>
<sequence>MTSNEASKKTQKESKSTSKPINSNSKPERSRSKPSNSINKLEKSINEPINSSSRPKNSSRKLRKSSSKPEIKPKPIIKNRVRTAKALKEESSGDKSSELSNESAQKGQAKKKGAAAVARPAKESDREEECMRQKLSESSGQLQQAPELCWTRMETGFSALLSVKRLKLQENDAREVSFVIETYDEEDSESDSSSERSFLLVEQVMTTTSKFPLLVCSVCIITIVDIAASRSGSQNKLGEAVVPSKLMIRYSALQCDKRKVLGTGNFGQVSEGKLKLFSRMQRGMYMELDVAVKSSEEGQFNEPIRSEFRRKIVREASTMKELDGCVNVSLILGVCYDTPCIDVAVELCPGGSLYSHLLKFTKRISLEERLYFMNEYIHKNKYYIEIWLRGTASYQMMEELRLLTLGCLAKYPTSPTKSWMPKFHERLLDGCRPKQLPHLHSSLISLTCGHLACACTKFSIMVQSRGLEWMHSKSKSSFKLIECLLFEDARRVSSFLNQCWMLDRSLRPDFISIYRRLKKERKSVKNDELRVKRSRFTIFLIKGVYCRSKEEMFRSDAYFRSVRLFDAKMSSRKEAESQGSTKKKSTNSSDDM</sequence>
<feature type="compositionally biased region" description="Basic and acidic residues" evidence="3">
    <location>
        <begin position="1"/>
        <end position="16"/>
    </location>
</feature>
<evidence type="ECO:0000259" key="4">
    <source>
        <dbReference type="PROSITE" id="PS50011"/>
    </source>
</evidence>
<dbReference type="InterPro" id="IPR017441">
    <property type="entry name" value="Protein_kinase_ATP_BS"/>
</dbReference>
<evidence type="ECO:0000313" key="6">
    <source>
        <dbReference type="WBParaSite" id="jg1205"/>
    </source>
</evidence>
<dbReference type="GO" id="GO:0004714">
    <property type="term" value="F:transmembrane receptor protein tyrosine kinase activity"/>
    <property type="evidence" value="ECO:0007669"/>
    <property type="project" value="TreeGrafter"/>
</dbReference>
<feature type="region of interest" description="Disordered" evidence="3">
    <location>
        <begin position="1"/>
        <end position="138"/>
    </location>
</feature>
<dbReference type="AlphaFoldDB" id="A0A915CS59"/>
<dbReference type="PANTHER" id="PTHR24416">
    <property type="entry name" value="TYROSINE-PROTEIN KINASE RECEPTOR"/>
    <property type="match status" value="1"/>
</dbReference>
<dbReference type="GO" id="GO:0005524">
    <property type="term" value="F:ATP binding"/>
    <property type="evidence" value="ECO:0007669"/>
    <property type="project" value="UniProtKB-UniRule"/>
</dbReference>
<protein>
    <submittedName>
        <fullName evidence="6">Protein kinase domain-containing protein</fullName>
    </submittedName>
</protein>
<feature type="region of interest" description="Disordered" evidence="3">
    <location>
        <begin position="569"/>
        <end position="592"/>
    </location>
</feature>
<dbReference type="PROSITE" id="PS00107">
    <property type="entry name" value="PROTEIN_KINASE_ATP"/>
    <property type="match status" value="1"/>
</dbReference>
<reference evidence="6" key="1">
    <citation type="submission" date="2022-11" db="UniProtKB">
        <authorList>
            <consortium name="WormBaseParasite"/>
        </authorList>
    </citation>
    <scope>IDENTIFICATION</scope>
</reference>
<evidence type="ECO:0000313" key="5">
    <source>
        <dbReference type="Proteomes" id="UP000887574"/>
    </source>
</evidence>
<dbReference type="InterPro" id="IPR011009">
    <property type="entry name" value="Kinase-like_dom_sf"/>
</dbReference>
<dbReference type="Proteomes" id="UP000887574">
    <property type="component" value="Unplaced"/>
</dbReference>
<feature type="compositionally biased region" description="Basic residues" evidence="3">
    <location>
        <begin position="57"/>
        <end position="66"/>
    </location>
</feature>
<dbReference type="WBParaSite" id="jg1205">
    <property type="protein sequence ID" value="jg1205"/>
    <property type="gene ID" value="jg1205"/>
</dbReference>
<evidence type="ECO:0000256" key="3">
    <source>
        <dbReference type="SAM" id="MobiDB-lite"/>
    </source>
</evidence>
<feature type="binding site" evidence="2">
    <location>
        <position position="293"/>
    </location>
    <ligand>
        <name>ATP</name>
        <dbReference type="ChEBI" id="CHEBI:30616"/>
    </ligand>
</feature>
<comment type="subcellular location">
    <subcellularLocation>
        <location evidence="1">Membrane</location>
        <topology evidence="1">Single-pass membrane protein</topology>
    </subcellularLocation>
</comment>
<dbReference type="Gene3D" id="1.10.510.10">
    <property type="entry name" value="Transferase(Phosphotransferase) domain 1"/>
    <property type="match status" value="1"/>
</dbReference>